<sequence>MTLSTSTLERMSYINTYHCKHKVLCAVLPPPIIITLSDPLALDKAVTILPHISDDLENRLPSPDMHETYIWGTDIRAAQGLKDLWKKSKQSLDVIAGKKGEIYRNVEDVSWVKNEGNLSTATESLGFNNKIETIVTVSIESFNHLPPAGTINDGICRNMVTLT</sequence>
<dbReference type="EMBL" id="SWJQ01000094">
    <property type="protein sequence ID" value="TRZ22511.1"/>
    <property type="molecule type" value="Genomic_DNA"/>
</dbReference>
<organism evidence="1 2">
    <name type="scientific">Zosterops borbonicus</name>
    <dbReference type="NCBI Taxonomy" id="364589"/>
    <lineage>
        <taxon>Eukaryota</taxon>
        <taxon>Metazoa</taxon>
        <taxon>Chordata</taxon>
        <taxon>Craniata</taxon>
        <taxon>Vertebrata</taxon>
        <taxon>Euteleostomi</taxon>
        <taxon>Archelosauria</taxon>
        <taxon>Archosauria</taxon>
        <taxon>Dinosauria</taxon>
        <taxon>Saurischia</taxon>
        <taxon>Theropoda</taxon>
        <taxon>Coelurosauria</taxon>
        <taxon>Aves</taxon>
        <taxon>Neognathae</taxon>
        <taxon>Neoaves</taxon>
        <taxon>Telluraves</taxon>
        <taxon>Australaves</taxon>
        <taxon>Passeriformes</taxon>
        <taxon>Sylvioidea</taxon>
        <taxon>Zosteropidae</taxon>
        <taxon>Zosterops</taxon>
    </lineage>
</organism>
<dbReference type="AlphaFoldDB" id="A0A8K1GRB9"/>
<reference evidence="1" key="1">
    <citation type="submission" date="2019-04" db="EMBL/GenBank/DDBJ databases">
        <title>Genome assembly of Zosterops borbonicus 15179.</title>
        <authorList>
            <person name="Leroy T."/>
            <person name="Anselmetti Y."/>
            <person name="Tilak M.-K."/>
            <person name="Nabholz B."/>
        </authorList>
    </citation>
    <scope>NUCLEOTIDE SEQUENCE</scope>
    <source>
        <strain evidence="1">HGM_15179</strain>
        <tissue evidence="1">Muscle</tissue>
    </source>
</reference>
<dbReference type="Proteomes" id="UP000796761">
    <property type="component" value="Unassembled WGS sequence"/>
</dbReference>
<name>A0A8K1GRB9_9PASS</name>
<evidence type="ECO:0000313" key="1">
    <source>
        <dbReference type="EMBL" id="TRZ22511.1"/>
    </source>
</evidence>
<keyword evidence="2" id="KW-1185">Reference proteome</keyword>
<gene>
    <name evidence="1" type="ORF">HGM15179_004592</name>
</gene>
<proteinExistence type="predicted"/>
<accession>A0A8K1GRB9</accession>
<evidence type="ECO:0000313" key="2">
    <source>
        <dbReference type="Proteomes" id="UP000796761"/>
    </source>
</evidence>
<protein>
    <submittedName>
        <fullName evidence="1">Uncharacterized protein</fullName>
    </submittedName>
</protein>
<comment type="caution">
    <text evidence="1">The sequence shown here is derived from an EMBL/GenBank/DDBJ whole genome shotgun (WGS) entry which is preliminary data.</text>
</comment>